<name>A1RV55_PYRIL</name>
<dbReference type="RefSeq" id="WP_011763412.1">
    <property type="nucleotide sequence ID" value="NC_008701.1"/>
</dbReference>
<dbReference type="Proteomes" id="UP000002595">
    <property type="component" value="Chromosome"/>
</dbReference>
<organism evidence="4 5">
    <name type="scientific">Pyrobaculum islandicum (strain DSM 4184 / JCM 9189 / GEO3)</name>
    <dbReference type="NCBI Taxonomy" id="384616"/>
    <lineage>
        <taxon>Archaea</taxon>
        <taxon>Thermoproteota</taxon>
        <taxon>Thermoprotei</taxon>
        <taxon>Thermoproteales</taxon>
        <taxon>Thermoproteaceae</taxon>
        <taxon>Pyrobaculum</taxon>
    </lineage>
</organism>
<evidence type="ECO:0000313" key="5">
    <source>
        <dbReference type="Proteomes" id="UP000002595"/>
    </source>
</evidence>
<dbReference type="eggNOG" id="arCOG00053">
    <property type="taxonomic scope" value="Archaea"/>
</dbReference>
<evidence type="ECO:0000256" key="1">
    <source>
        <dbReference type="ARBA" id="ARBA00023239"/>
    </source>
</evidence>
<dbReference type="STRING" id="384616.Pisl_1686"/>
<dbReference type="Gene3D" id="3.20.20.70">
    <property type="entry name" value="Aldolase class I"/>
    <property type="match status" value="1"/>
</dbReference>
<reference evidence="4" key="1">
    <citation type="submission" date="2006-12" db="EMBL/GenBank/DDBJ databases">
        <title>Complete sequence of Pyrobaculum islandicum DSM 4184.</title>
        <authorList>
            <person name="Copeland A."/>
            <person name="Lucas S."/>
            <person name="Lapidus A."/>
            <person name="Barry K."/>
            <person name="Detter J.C."/>
            <person name="Glavina del Rio T."/>
            <person name="Dalin E."/>
            <person name="Tice H."/>
            <person name="Pitluck S."/>
            <person name="Meincke L."/>
            <person name="Brettin T."/>
            <person name="Bruce D."/>
            <person name="Han C."/>
            <person name="Tapia R."/>
            <person name="Gilna P."/>
            <person name="Schmutz J."/>
            <person name="Larimer F."/>
            <person name="Land M."/>
            <person name="Hauser L."/>
            <person name="Kyrpides N."/>
            <person name="Mikhailova N."/>
            <person name="Cozen A.E."/>
            <person name="Fitz-Gibbon S.T."/>
            <person name="House C.H."/>
            <person name="Saltikov C."/>
            <person name="Lowe T."/>
            <person name="Richardson P."/>
        </authorList>
    </citation>
    <scope>NUCLEOTIDE SEQUENCE [LARGE SCALE GENOMIC DNA]</scope>
    <source>
        <strain evidence="4">DSM 4184</strain>
    </source>
</reference>
<keyword evidence="2" id="KW-0119">Carbohydrate metabolism</keyword>
<dbReference type="PANTHER" id="PTHR35039">
    <property type="entry name" value="3-KETO-L-GULONATE-6-PHOSPHATE DECARBOXYLASE SGBH-RELATED"/>
    <property type="match status" value="1"/>
</dbReference>
<dbReference type="GO" id="GO:0004590">
    <property type="term" value="F:orotidine-5'-phosphate decarboxylase activity"/>
    <property type="evidence" value="ECO:0007669"/>
    <property type="project" value="InterPro"/>
</dbReference>
<evidence type="ECO:0000313" key="4">
    <source>
        <dbReference type="EMBL" id="ABL88837.1"/>
    </source>
</evidence>
<sequence>MKLQVALDLTDLRKAIELTRELCNVGLEIVEAGTPLIKLYGLSTVSALKAACPKAEVVADLKTADVGALEARLAKEFGADWATVLGATNIETIEDFIKEGRALGLKTAVDLIGLPNALERAREIMKTVTPDLFIFHVGVDVQRKTGLKFEDLLYSAYKLKTEGVGVGIAGGITEQEIRFIISSRKLVDVIIVGRAIVNDPLPLSKFITMNNILKQAKSESL</sequence>
<dbReference type="InterPro" id="IPR013785">
    <property type="entry name" value="Aldolase_TIM"/>
</dbReference>
<dbReference type="GeneID" id="4617045"/>
<dbReference type="AlphaFoldDB" id="A1RV55"/>
<dbReference type="GO" id="GO:0033982">
    <property type="term" value="F:3-dehydro-L-gulonate-6-phosphate decarboxylase activity"/>
    <property type="evidence" value="ECO:0007669"/>
    <property type="project" value="TreeGrafter"/>
</dbReference>
<dbReference type="SMART" id="SM00934">
    <property type="entry name" value="OMPdecase"/>
    <property type="match status" value="1"/>
</dbReference>
<dbReference type="PANTHER" id="PTHR35039:SF3">
    <property type="entry name" value="3-KETO-L-GULONATE-6-PHOSPHATE DECARBOXYLASE SGBH-RELATED"/>
    <property type="match status" value="1"/>
</dbReference>
<proteinExistence type="predicted"/>
<feature type="domain" description="Orotidine 5'-phosphate decarboxylase" evidence="3">
    <location>
        <begin position="2"/>
        <end position="209"/>
    </location>
</feature>
<dbReference type="EC" id="4.1.2.43" evidence="4"/>
<evidence type="ECO:0000256" key="2">
    <source>
        <dbReference type="ARBA" id="ARBA00023277"/>
    </source>
</evidence>
<dbReference type="InterPro" id="IPR001754">
    <property type="entry name" value="OMPdeCOase_dom"/>
</dbReference>
<dbReference type="HOGENOM" id="CLU_081825_1_1_2"/>
<dbReference type="OrthoDB" id="15246at2157"/>
<keyword evidence="1 4" id="KW-0456">Lyase</keyword>
<evidence type="ECO:0000259" key="3">
    <source>
        <dbReference type="SMART" id="SM00934"/>
    </source>
</evidence>
<accession>A1RV55</accession>
<dbReference type="GO" id="GO:0019854">
    <property type="term" value="P:L-ascorbic acid catabolic process"/>
    <property type="evidence" value="ECO:0007669"/>
    <property type="project" value="TreeGrafter"/>
</dbReference>
<dbReference type="Pfam" id="PF00215">
    <property type="entry name" value="OMPdecase"/>
    <property type="match status" value="1"/>
</dbReference>
<gene>
    <name evidence="4" type="ordered locus">Pisl_1686</name>
</gene>
<dbReference type="FunFam" id="3.20.20.70:FF:000022">
    <property type="entry name" value="3-keto-L-gulonate-6-phosphate decarboxylase UlaD"/>
    <property type="match status" value="1"/>
</dbReference>
<dbReference type="EMBL" id="CP000504">
    <property type="protein sequence ID" value="ABL88837.1"/>
    <property type="molecule type" value="Genomic_DNA"/>
</dbReference>
<dbReference type="GO" id="GO:0006207">
    <property type="term" value="P:'de novo' pyrimidine nucleobase biosynthetic process"/>
    <property type="evidence" value="ECO:0007669"/>
    <property type="project" value="InterPro"/>
</dbReference>
<dbReference type="SUPFAM" id="SSF51366">
    <property type="entry name" value="Ribulose-phoshate binding barrel"/>
    <property type="match status" value="1"/>
</dbReference>
<keyword evidence="5" id="KW-1185">Reference proteome</keyword>
<dbReference type="GO" id="GO:0043801">
    <property type="term" value="F:hexulose-6-phosphate synthase activity"/>
    <property type="evidence" value="ECO:0007669"/>
    <property type="project" value="UniProtKB-EC"/>
</dbReference>
<dbReference type="KEGG" id="pis:Pisl_1686"/>
<dbReference type="InterPro" id="IPR011060">
    <property type="entry name" value="RibuloseP-bd_barrel"/>
</dbReference>
<protein>
    <submittedName>
        <fullName evidence="4">3-hexulose-6-phosphate synthase</fullName>
        <ecNumber evidence="4">4.1.2.43</ecNumber>
    </submittedName>
</protein>